<comment type="pathway">
    <text evidence="6">Cofactor biosynthesis; coenzyme A biosynthesis.</text>
</comment>
<keyword evidence="8" id="KW-1185">Reference proteome</keyword>
<keyword evidence="2 6" id="KW-0547">Nucleotide-binding</keyword>
<comment type="function">
    <text evidence="6">Catalyzes the GTP-dependent phosphorylation of the 3'-hydroxyl group of dephosphocoenzyme A to form coenzyme A (CoA).</text>
</comment>
<evidence type="ECO:0000256" key="5">
    <source>
        <dbReference type="ARBA" id="ARBA00023134"/>
    </source>
</evidence>
<comment type="caution">
    <text evidence="6">Lacks conserved residue(s) required for the propagation of feature annotation.</text>
</comment>
<dbReference type="InterPro" id="IPR007164">
    <property type="entry name" value="GTP-dep_dephospho-CoA_kin"/>
</dbReference>
<dbReference type="PANTHER" id="PTHR40732">
    <property type="entry name" value="UPF0218 PROTEIN TK1697"/>
    <property type="match status" value="1"/>
</dbReference>
<dbReference type="Proteomes" id="UP000509667">
    <property type="component" value="Chromosome"/>
</dbReference>
<dbReference type="HAMAP" id="MF_00590">
    <property type="entry name" value="Dephospho_CoA_kinase_GTP_dep"/>
    <property type="match status" value="1"/>
</dbReference>
<dbReference type="PIRSF" id="PIRSF006533">
    <property type="entry name" value="UCP006533"/>
    <property type="match status" value="1"/>
</dbReference>
<feature type="binding site" evidence="6">
    <location>
        <position position="121"/>
    </location>
    <ligand>
        <name>GTP</name>
        <dbReference type="ChEBI" id="CHEBI:37565"/>
    </ligand>
</feature>
<dbReference type="PANTHER" id="PTHR40732:SF1">
    <property type="entry name" value="GTP-DEPENDENT DEPHOSPHO-COA KINASE"/>
    <property type="match status" value="1"/>
</dbReference>
<dbReference type="Pfam" id="PF04019">
    <property type="entry name" value="DUF359"/>
    <property type="match status" value="1"/>
</dbReference>
<evidence type="ECO:0000256" key="1">
    <source>
        <dbReference type="ARBA" id="ARBA00022679"/>
    </source>
</evidence>
<gene>
    <name evidence="7" type="ORF">HZS55_03015</name>
</gene>
<feature type="binding site" evidence="6">
    <location>
        <position position="43"/>
    </location>
    <ligand>
        <name>GTP</name>
        <dbReference type="ChEBI" id="CHEBI:37565"/>
    </ligand>
</feature>
<proteinExistence type="inferred from homology"/>
<sequence length="183" mass="19025">MTVVLELQSALRSELKDPFGPVSTDTAAVLDAAGDPLVAVGDIVTYHILDAGRVPDLAFVDERTERAAVDDEVSAGIEDDRFDRVRAIDNPPGTLTAALLSALDDALASGERTLVRVDGEEDLAALPAIAAAPDGASVCYGQPGEGVVHVTVDTDTRERVVDLLGRMDGDSARAFAALGLDAD</sequence>
<comment type="similarity">
    <text evidence="6">Belongs to the GTP-dependent DPCK family.</text>
</comment>
<evidence type="ECO:0000256" key="6">
    <source>
        <dbReference type="HAMAP-Rule" id="MF_00590"/>
    </source>
</evidence>
<dbReference type="GeneID" id="56076800"/>
<name>A0A7D5TM46_9EURY</name>
<comment type="catalytic activity">
    <reaction evidence="6">
        <text>3'-dephospho-CoA + GTP = GDP + CoA + H(+)</text>
        <dbReference type="Rhea" id="RHEA:61156"/>
        <dbReference type="ChEBI" id="CHEBI:15378"/>
        <dbReference type="ChEBI" id="CHEBI:37565"/>
        <dbReference type="ChEBI" id="CHEBI:57287"/>
        <dbReference type="ChEBI" id="CHEBI:57328"/>
        <dbReference type="ChEBI" id="CHEBI:58189"/>
        <dbReference type="EC" id="2.7.1.237"/>
    </reaction>
</comment>
<dbReference type="EC" id="2.7.1.237" evidence="6"/>
<dbReference type="OrthoDB" id="15447at2157"/>
<keyword evidence="3 6" id="KW-0418">Kinase</keyword>
<keyword evidence="4 6" id="KW-0173">Coenzyme A biosynthesis</keyword>
<keyword evidence="1 6" id="KW-0808">Transferase</keyword>
<keyword evidence="5 6" id="KW-0342">GTP-binding</keyword>
<dbReference type="AlphaFoldDB" id="A0A7D5TM46"/>
<dbReference type="GO" id="GO:0005525">
    <property type="term" value="F:GTP binding"/>
    <property type="evidence" value="ECO:0007669"/>
    <property type="project" value="UniProtKB-UniRule"/>
</dbReference>
<feature type="binding site" evidence="6">
    <location>
        <position position="61"/>
    </location>
    <ligand>
        <name>GTP</name>
        <dbReference type="ChEBI" id="CHEBI:37565"/>
    </ligand>
</feature>
<reference evidence="7 8" key="1">
    <citation type="submission" date="2020-07" db="EMBL/GenBank/DDBJ databases">
        <title>Halosimplex pelagicum sp. nov. and Halosimplex rubrum sp. nov., isolated from salted brown alga Laminaria, and emended description of the genus Halosimplex.</title>
        <authorList>
            <person name="Cui H."/>
        </authorList>
    </citation>
    <scope>NUCLEOTIDE SEQUENCE [LARGE SCALE GENOMIC DNA]</scope>
    <source>
        <strain evidence="7 8">R27</strain>
    </source>
</reference>
<evidence type="ECO:0000313" key="7">
    <source>
        <dbReference type="EMBL" id="QLH76334.1"/>
    </source>
</evidence>
<organism evidence="7 8">
    <name type="scientific">Halosimplex rubrum</name>
    <dbReference type="NCBI Taxonomy" id="869889"/>
    <lineage>
        <taxon>Archaea</taxon>
        <taxon>Methanobacteriati</taxon>
        <taxon>Methanobacteriota</taxon>
        <taxon>Stenosarchaea group</taxon>
        <taxon>Halobacteria</taxon>
        <taxon>Halobacteriales</taxon>
        <taxon>Haloarculaceae</taxon>
        <taxon>Halosimplex</taxon>
    </lineage>
</organism>
<evidence type="ECO:0000256" key="2">
    <source>
        <dbReference type="ARBA" id="ARBA00022741"/>
    </source>
</evidence>
<evidence type="ECO:0000313" key="8">
    <source>
        <dbReference type="Proteomes" id="UP000509667"/>
    </source>
</evidence>
<evidence type="ECO:0000256" key="4">
    <source>
        <dbReference type="ARBA" id="ARBA00022993"/>
    </source>
</evidence>
<feature type="binding site" evidence="6">
    <location>
        <position position="44"/>
    </location>
    <ligand>
        <name>GTP</name>
        <dbReference type="ChEBI" id="CHEBI:37565"/>
    </ligand>
</feature>
<dbReference type="KEGG" id="hrr:HZS55_03015"/>
<accession>A0A7D5TM46</accession>
<feature type="binding site" evidence="6">
    <location>
        <position position="42"/>
    </location>
    <ligand>
        <name>GTP</name>
        <dbReference type="ChEBI" id="CHEBI:37565"/>
    </ligand>
</feature>
<protein>
    <recommendedName>
        <fullName evidence="6">GTP-dependent dephospho-CoA kinase</fullName>
        <ecNumber evidence="6">2.7.1.237</ecNumber>
    </recommendedName>
    <alternativeName>
        <fullName evidence="6">Dephospho-coenzyme A kinase</fullName>
        <shortName evidence="6">DPCK</shortName>
    </alternativeName>
</protein>
<dbReference type="RefSeq" id="WP_179910276.1">
    <property type="nucleotide sequence ID" value="NZ_CP058910.1"/>
</dbReference>
<dbReference type="GO" id="GO:0015937">
    <property type="term" value="P:coenzyme A biosynthetic process"/>
    <property type="evidence" value="ECO:0007669"/>
    <property type="project" value="UniProtKB-UniRule"/>
</dbReference>
<dbReference type="UniPathway" id="UPA00241"/>
<dbReference type="EMBL" id="CP058910">
    <property type="protein sequence ID" value="QLH76334.1"/>
    <property type="molecule type" value="Genomic_DNA"/>
</dbReference>
<dbReference type="GO" id="GO:0016301">
    <property type="term" value="F:kinase activity"/>
    <property type="evidence" value="ECO:0007669"/>
    <property type="project" value="UniProtKB-UniRule"/>
</dbReference>
<evidence type="ECO:0000256" key="3">
    <source>
        <dbReference type="ARBA" id="ARBA00022777"/>
    </source>
</evidence>